<organism evidence="2 3">
    <name type="scientific">Saitoella complicata (strain BCRC 22490 / CBS 7301 / JCM 7358 / NBRC 10748 / NRRL Y-17804)</name>
    <dbReference type="NCBI Taxonomy" id="698492"/>
    <lineage>
        <taxon>Eukaryota</taxon>
        <taxon>Fungi</taxon>
        <taxon>Dikarya</taxon>
        <taxon>Ascomycota</taxon>
        <taxon>Taphrinomycotina</taxon>
        <taxon>Taphrinomycotina incertae sedis</taxon>
        <taxon>Saitoella</taxon>
    </lineage>
</organism>
<sequence>MNSCITSDYEMEFPSAQDIVKNAFERALSYVDLTGFDSSEEREEKVKPYRGTKDNVKAESDVDVNIDEDYDTEDPEYRPPTPESPKLSRKRKIIPKKEMKESSSDDDFKPSLSKIAKAKPAAGAKKRGGRTAENIFGADDIEGMLDFAFEKVDFNAMAKALENKRSANSYKSHWKGPMMKTLLQALAITFEIVSSYCADNSSSDFIKRHDM</sequence>
<feature type="region of interest" description="Disordered" evidence="1">
    <location>
        <begin position="35"/>
        <end position="112"/>
    </location>
</feature>
<evidence type="ECO:0000313" key="2">
    <source>
        <dbReference type="EMBL" id="GAO52047.1"/>
    </source>
</evidence>
<evidence type="ECO:0000256" key="1">
    <source>
        <dbReference type="SAM" id="MobiDB-lite"/>
    </source>
</evidence>
<accession>A0A0E9NQ97</accession>
<comment type="caution">
    <text evidence="2">The sequence shown here is derived from an EMBL/GenBank/DDBJ whole genome shotgun (WGS) entry which is preliminary data.</text>
</comment>
<reference evidence="2 3" key="1">
    <citation type="journal article" date="2011" name="J. Gen. Appl. Microbiol.">
        <title>Draft genome sequencing of the enigmatic yeast Saitoella complicata.</title>
        <authorList>
            <person name="Nishida H."/>
            <person name="Hamamoto M."/>
            <person name="Sugiyama J."/>
        </authorList>
    </citation>
    <scope>NUCLEOTIDE SEQUENCE [LARGE SCALE GENOMIC DNA]</scope>
    <source>
        <strain evidence="2 3">NRRL Y-17804</strain>
    </source>
</reference>
<reference evidence="2 3" key="2">
    <citation type="journal article" date="2014" name="J. Gen. Appl. Microbiol.">
        <title>The early diverging ascomycetous budding yeast Saitoella complicata has three histone deacetylases belonging to the Clr6, Hos2, and Rpd3 lineages.</title>
        <authorList>
            <person name="Nishida H."/>
            <person name="Matsumoto T."/>
            <person name="Kondo S."/>
            <person name="Hamamoto M."/>
            <person name="Yoshikawa H."/>
        </authorList>
    </citation>
    <scope>NUCLEOTIDE SEQUENCE [LARGE SCALE GENOMIC DNA]</scope>
    <source>
        <strain evidence="2 3">NRRL Y-17804</strain>
    </source>
</reference>
<protein>
    <submittedName>
        <fullName evidence="2">Uncharacterized protein</fullName>
    </submittedName>
</protein>
<proteinExistence type="predicted"/>
<feature type="compositionally biased region" description="Acidic residues" evidence="1">
    <location>
        <begin position="61"/>
        <end position="74"/>
    </location>
</feature>
<dbReference type="EMBL" id="BACD03000058">
    <property type="protein sequence ID" value="GAO52047.1"/>
    <property type="molecule type" value="Genomic_DNA"/>
</dbReference>
<evidence type="ECO:0000313" key="3">
    <source>
        <dbReference type="Proteomes" id="UP000033140"/>
    </source>
</evidence>
<dbReference type="Proteomes" id="UP000033140">
    <property type="component" value="Unassembled WGS sequence"/>
</dbReference>
<feature type="compositionally biased region" description="Basic and acidic residues" evidence="1">
    <location>
        <begin position="42"/>
        <end position="60"/>
    </location>
</feature>
<reference evidence="2 3" key="3">
    <citation type="journal article" date="2015" name="Genome Announc.">
        <title>Draft Genome Sequence of the Archiascomycetous Yeast Saitoella complicata.</title>
        <authorList>
            <person name="Yamauchi K."/>
            <person name="Kondo S."/>
            <person name="Hamamoto M."/>
            <person name="Takahashi Y."/>
            <person name="Ogura Y."/>
            <person name="Hayashi T."/>
            <person name="Nishida H."/>
        </authorList>
    </citation>
    <scope>NUCLEOTIDE SEQUENCE [LARGE SCALE GENOMIC DNA]</scope>
    <source>
        <strain evidence="2 3">NRRL Y-17804</strain>
    </source>
</reference>
<feature type="compositionally biased region" description="Basic and acidic residues" evidence="1">
    <location>
        <begin position="95"/>
        <end position="109"/>
    </location>
</feature>
<keyword evidence="3" id="KW-1185">Reference proteome</keyword>
<gene>
    <name evidence="2" type="ORF">G7K_6134-t1</name>
</gene>
<dbReference type="AlphaFoldDB" id="A0A0E9NQ97"/>
<name>A0A0E9NQ97_SAICN</name>